<gene>
    <name evidence="2" type="ORF">STSP_38690</name>
</gene>
<dbReference type="Pfam" id="PF13649">
    <property type="entry name" value="Methyltransf_25"/>
    <property type="match status" value="1"/>
</dbReference>
<dbReference type="SUPFAM" id="SSF53335">
    <property type="entry name" value="S-adenosyl-L-methionine-dependent methyltransferases"/>
    <property type="match status" value="1"/>
</dbReference>
<dbReference type="PATRIC" id="fig|1716141.3.peg.4066"/>
<dbReference type="CDD" id="cd02440">
    <property type="entry name" value="AdoMet_MTases"/>
    <property type="match status" value="1"/>
</dbReference>
<sequence>MNENENHVERELPGGDPYALSAEYIDIMIAETWEGLAPEVVSVLKGLHATEGPVVDLGAGSGRGVRAVREALPGAPVLAVEPSPAMRAVLLARVHDEPLLRTGVTVLPADASSAELPDGMRAVLAMNVLGHLSPDQRRTLWGKAARRLAPGGALLVNVTPPFTPQPVPRTRMAHLTLGDLTYEGWAQAEPAGHDQVVWRMDYRVARGTHQVSQVSVDYRWWVMGDDALADEVAVEGLVLRPMGGSELGLRVLTRVGE</sequence>
<accession>A0A177HP95</accession>
<dbReference type="OrthoDB" id="4528595at2"/>
<evidence type="ECO:0000259" key="1">
    <source>
        <dbReference type="Pfam" id="PF13649"/>
    </source>
</evidence>
<keyword evidence="3" id="KW-1185">Reference proteome</keyword>
<dbReference type="RefSeq" id="WP_067279340.1">
    <property type="nucleotide sequence ID" value="NZ_LOHS01000086.1"/>
</dbReference>
<name>A0A177HP95_9ACTN</name>
<dbReference type="Gene3D" id="3.40.50.150">
    <property type="entry name" value="Vaccinia Virus protein VP39"/>
    <property type="match status" value="1"/>
</dbReference>
<dbReference type="InterPro" id="IPR041698">
    <property type="entry name" value="Methyltransf_25"/>
</dbReference>
<proteinExistence type="predicted"/>
<dbReference type="Proteomes" id="UP000077381">
    <property type="component" value="Unassembled WGS sequence"/>
</dbReference>
<keyword evidence="2" id="KW-0808">Transferase</keyword>
<organism evidence="2 3">
    <name type="scientific">Streptomyces jeddahensis</name>
    <dbReference type="NCBI Taxonomy" id="1716141"/>
    <lineage>
        <taxon>Bacteria</taxon>
        <taxon>Bacillati</taxon>
        <taxon>Actinomycetota</taxon>
        <taxon>Actinomycetes</taxon>
        <taxon>Kitasatosporales</taxon>
        <taxon>Streptomycetaceae</taxon>
        <taxon>Streptomyces</taxon>
    </lineage>
</organism>
<dbReference type="STRING" id="1716141.STSP_38690"/>
<dbReference type="EMBL" id="LOHS01000086">
    <property type="protein sequence ID" value="OAH12832.1"/>
    <property type="molecule type" value="Genomic_DNA"/>
</dbReference>
<dbReference type="InterPro" id="IPR029063">
    <property type="entry name" value="SAM-dependent_MTases_sf"/>
</dbReference>
<evidence type="ECO:0000313" key="3">
    <source>
        <dbReference type="Proteomes" id="UP000077381"/>
    </source>
</evidence>
<feature type="domain" description="Methyltransferase" evidence="1">
    <location>
        <begin position="54"/>
        <end position="152"/>
    </location>
</feature>
<dbReference type="AlphaFoldDB" id="A0A177HP95"/>
<reference evidence="2 3" key="1">
    <citation type="submission" date="2015-12" db="EMBL/GenBank/DDBJ databases">
        <title>Genome sequence of Streptomyces sp. G25.</title>
        <authorList>
            <person name="Poehlein A."/>
            <person name="Roettig A."/>
            <person name="Hiessl S."/>
            <person name="Hauschild P."/>
            <person name="Schauer J."/>
            <person name="Madkour M.H."/>
            <person name="Al-Ansari A.M."/>
            <person name="Almakishah N.H."/>
            <person name="Steinbuechel A."/>
            <person name="Daniel R."/>
        </authorList>
    </citation>
    <scope>NUCLEOTIDE SEQUENCE [LARGE SCALE GENOMIC DNA]</scope>
    <source>
        <strain evidence="3">G25(2015)</strain>
    </source>
</reference>
<comment type="caution">
    <text evidence="2">The sequence shown here is derived from an EMBL/GenBank/DDBJ whole genome shotgun (WGS) entry which is preliminary data.</text>
</comment>
<dbReference type="GO" id="GO:0008168">
    <property type="term" value="F:methyltransferase activity"/>
    <property type="evidence" value="ECO:0007669"/>
    <property type="project" value="UniProtKB-KW"/>
</dbReference>
<dbReference type="GO" id="GO:0032259">
    <property type="term" value="P:methylation"/>
    <property type="evidence" value="ECO:0007669"/>
    <property type="project" value="UniProtKB-KW"/>
</dbReference>
<keyword evidence="2" id="KW-0489">Methyltransferase</keyword>
<evidence type="ECO:0000313" key="2">
    <source>
        <dbReference type="EMBL" id="OAH12832.1"/>
    </source>
</evidence>
<protein>
    <submittedName>
        <fullName evidence="2">Methyltransferase domain protein</fullName>
    </submittedName>
</protein>